<evidence type="ECO:0000259" key="4">
    <source>
        <dbReference type="Pfam" id="PF24883"/>
    </source>
</evidence>
<evidence type="ECO:0000256" key="1">
    <source>
        <dbReference type="ARBA" id="ARBA00022737"/>
    </source>
</evidence>
<accession>A0A9P4UWU9</accession>
<dbReference type="EMBL" id="ML996291">
    <property type="protein sequence ID" value="KAF2728203.1"/>
    <property type="molecule type" value="Genomic_DNA"/>
</dbReference>
<dbReference type="InterPro" id="IPR056884">
    <property type="entry name" value="NPHP3-like_N"/>
</dbReference>
<dbReference type="InterPro" id="IPR036770">
    <property type="entry name" value="Ankyrin_rpt-contain_sf"/>
</dbReference>
<dbReference type="OrthoDB" id="1577640at2759"/>
<dbReference type="InterPro" id="IPR027417">
    <property type="entry name" value="P-loop_NTPase"/>
</dbReference>
<dbReference type="PROSITE" id="PS50297">
    <property type="entry name" value="ANK_REP_REGION"/>
    <property type="match status" value="3"/>
</dbReference>
<dbReference type="PROSITE" id="PS50088">
    <property type="entry name" value="ANK_REPEAT"/>
    <property type="match status" value="3"/>
</dbReference>
<evidence type="ECO:0000313" key="5">
    <source>
        <dbReference type="EMBL" id="KAF2728203.1"/>
    </source>
</evidence>
<proteinExistence type="predicted"/>
<dbReference type="InterPro" id="IPR002110">
    <property type="entry name" value="Ankyrin_rpt"/>
</dbReference>
<feature type="repeat" description="ANK" evidence="2">
    <location>
        <begin position="591"/>
        <end position="623"/>
    </location>
</feature>
<keyword evidence="1" id="KW-0677">Repeat</keyword>
<name>A0A9P4UWU9_9PLEO</name>
<sequence>NTCDWLLRDAQYRAWTSRPQGLFWVKGNPGTGKSVLIKHALESMRKQIPSDLVISFFFHGQGVELQKTPLGLFRALLNLLLEHFLEYLEQLTAKFEDREKRHGAYTADRWKWTDKELQEILFSLLTRGTHHRPTIIFVDALDECGEAAAKSLLKYFKDVMNKAEHENGRVRVCLSSRNYPILDLDTIPAVLVEERNDRDIRWYTRERLKEIQPKLKREQIEEEVLSKAGGGFQWVFLVTETITEKNLKGTKAERLLEELRTCPQTLGELYAAILASVQETEQHHMVKLFQWVIFAERPLSAQELRSALAIDQDSGCTSISKLRAHEGWADTLDDFERYVKDISKGLVHFQSRDIWEQYVPGGEDSDREAQLIHQSVADFLMNSFLSNIDHGQDVFPSHAAAGHFQISRSCLRYLTLDEVLGGAQLPRGILSSRFPLAPYAVRFLFEHIQKVEKEGIIQSDLLSILQWTPKSAIMRKLEGVWRTLDPNSAHTPQGWPFVEATALHVLAASGSKSAVDLTLKTNYDEVDSTDSDGNTPLMLAIREDYQEIALSLLDVLLKQQSQSGTNHITDGSSAKKPLENTHGDLNSRNNDGDTALDIALEQRAGEVILKLIEAGADLKYLGRETALVSYAISSRNTKLLSISIENKLDLDGAVFFALGDRLSQRDSVLEEMVSELLKAGADIARSSKYNRSPELENYDEDESDDEIHGTHDDDALFLASRRGLVGVVDLLLSHNALATRQNYLGECPILVATEGGHVETVQSLLRKEPSSVEIEDSEGRTALTVAIERDQLGLAKLLLREGSFSNSGQFLQELFYSLVEDGVTDVIEIILQKKVINPDDTDDNVQTPLSKAAENGQEAVVKLLLDTGQVDVDSKNKDERTPLLYAARNGHEAVVKLLLDTGRVEVNSRDNYERTPLFWAA</sequence>
<dbReference type="AlphaFoldDB" id="A0A9P4UWU9"/>
<protein>
    <recommendedName>
        <fullName evidence="4">Nephrocystin 3-like N-terminal domain-containing protein</fullName>
    </recommendedName>
</protein>
<feature type="domain" description="Nephrocystin 3-like N-terminal" evidence="4">
    <location>
        <begin position="1"/>
        <end position="177"/>
    </location>
</feature>
<comment type="caution">
    <text evidence="5">The sequence shown here is derived from an EMBL/GenBank/DDBJ whole genome shotgun (WGS) entry which is preliminary data.</text>
</comment>
<feature type="repeat" description="ANK" evidence="2">
    <location>
        <begin position="878"/>
        <end position="902"/>
    </location>
</feature>
<keyword evidence="2" id="KW-0040">ANK repeat</keyword>
<dbReference type="Pfam" id="PF24883">
    <property type="entry name" value="NPHP3_N"/>
    <property type="match status" value="1"/>
</dbReference>
<evidence type="ECO:0000256" key="2">
    <source>
        <dbReference type="PROSITE-ProRule" id="PRU00023"/>
    </source>
</evidence>
<dbReference type="PANTHER" id="PTHR10039">
    <property type="entry name" value="AMELOGENIN"/>
    <property type="match status" value="1"/>
</dbReference>
<reference evidence="5" key="1">
    <citation type="journal article" date="2020" name="Stud. Mycol.">
        <title>101 Dothideomycetes genomes: a test case for predicting lifestyles and emergence of pathogens.</title>
        <authorList>
            <person name="Haridas S."/>
            <person name="Albert R."/>
            <person name="Binder M."/>
            <person name="Bloem J."/>
            <person name="Labutti K."/>
            <person name="Salamov A."/>
            <person name="Andreopoulos B."/>
            <person name="Baker S."/>
            <person name="Barry K."/>
            <person name="Bills G."/>
            <person name="Bluhm B."/>
            <person name="Cannon C."/>
            <person name="Castanera R."/>
            <person name="Culley D."/>
            <person name="Daum C."/>
            <person name="Ezra D."/>
            <person name="Gonzalez J."/>
            <person name="Henrissat B."/>
            <person name="Kuo A."/>
            <person name="Liang C."/>
            <person name="Lipzen A."/>
            <person name="Lutzoni F."/>
            <person name="Magnuson J."/>
            <person name="Mondo S."/>
            <person name="Nolan M."/>
            <person name="Ohm R."/>
            <person name="Pangilinan J."/>
            <person name="Park H.-J."/>
            <person name="Ramirez L."/>
            <person name="Alfaro M."/>
            <person name="Sun H."/>
            <person name="Tritt A."/>
            <person name="Yoshinaga Y."/>
            <person name="Zwiers L.-H."/>
            <person name="Turgeon B."/>
            <person name="Goodwin S."/>
            <person name="Spatafora J."/>
            <person name="Crous P."/>
            <person name="Grigoriev I."/>
        </authorList>
    </citation>
    <scope>NUCLEOTIDE SEQUENCE</scope>
    <source>
        <strain evidence="5">CBS 125425</strain>
    </source>
</reference>
<dbReference type="Proteomes" id="UP000799444">
    <property type="component" value="Unassembled WGS sequence"/>
</dbReference>
<feature type="region of interest" description="Disordered" evidence="3">
    <location>
        <begin position="564"/>
        <end position="590"/>
    </location>
</feature>
<dbReference type="Gene3D" id="3.40.50.300">
    <property type="entry name" value="P-loop containing nucleotide triphosphate hydrolases"/>
    <property type="match status" value="1"/>
</dbReference>
<dbReference type="Pfam" id="PF12796">
    <property type="entry name" value="Ank_2"/>
    <property type="match status" value="3"/>
</dbReference>
<dbReference type="Gene3D" id="1.25.40.20">
    <property type="entry name" value="Ankyrin repeat-containing domain"/>
    <property type="match status" value="3"/>
</dbReference>
<dbReference type="SUPFAM" id="SSF48403">
    <property type="entry name" value="Ankyrin repeat"/>
    <property type="match status" value="2"/>
</dbReference>
<organism evidence="5 6">
    <name type="scientific">Polyplosphaeria fusca</name>
    <dbReference type="NCBI Taxonomy" id="682080"/>
    <lineage>
        <taxon>Eukaryota</taxon>
        <taxon>Fungi</taxon>
        <taxon>Dikarya</taxon>
        <taxon>Ascomycota</taxon>
        <taxon>Pezizomycotina</taxon>
        <taxon>Dothideomycetes</taxon>
        <taxon>Pleosporomycetidae</taxon>
        <taxon>Pleosporales</taxon>
        <taxon>Tetraplosphaeriaceae</taxon>
        <taxon>Polyplosphaeria</taxon>
    </lineage>
</organism>
<dbReference type="SUPFAM" id="SSF52540">
    <property type="entry name" value="P-loop containing nucleoside triphosphate hydrolases"/>
    <property type="match status" value="1"/>
</dbReference>
<feature type="non-terminal residue" evidence="5">
    <location>
        <position position="1"/>
    </location>
</feature>
<keyword evidence="6" id="KW-1185">Reference proteome</keyword>
<evidence type="ECO:0000313" key="6">
    <source>
        <dbReference type="Proteomes" id="UP000799444"/>
    </source>
</evidence>
<dbReference type="SMART" id="SM00248">
    <property type="entry name" value="ANK"/>
    <property type="match status" value="9"/>
</dbReference>
<feature type="non-terminal residue" evidence="5">
    <location>
        <position position="921"/>
    </location>
</feature>
<dbReference type="PANTHER" id="PTHR10039:SF5">
    <property type="entry name" value="NACHT DOMAIN-CONTAINING PROTEIN"/>
    <property type="match status" value="1"/>
</dbReference>
<evidence type="ECO:0000256" key="3">
    <source>
        <dbReference type="SAM" id="MobiDB-lite"/>
    </source>
</evidence>
<gene>
    <name evidence="5" type="ORF">EJ04DRAFT_393942</name>
</gene>
<feature type="repeat" description="ANK" evidence="2">
    <location>
        <begin position="844"/>
        <end position="868"/>
    </location>
</feature>